<protein>
    <submittedName>
        <fullName evidence="1">Uncharacterized protein</fullName>
    </submittedName>
</protein>
<reference evidence="1" key="1">
    <citation type="journal article" date="2012" name="Nature">
        <title>The oyster genome reveals stress adaptation and complexity of shell formation.</title>
        <authorList>
            <person name="Zhang G."/>
            <person name="Fang X."/>
            <person name="Guo X."/>
            <person name="Li L."/>
            <person name="Luo R."/>
            <person name="Xu F."/>
            <person name="Yang P."/>
            <person name="Zhang L."/>
            <person name="Wang X."/>
            <person name="Qi H."/>
            <person name="Xiong Z."/>
            <person name="Que H."/>
            <person name="Xie Y."/>
            <person name="Holland P.W."/>
            <person name="Paps J."/>
            <person name="Zhu Y."/>
            <person name="Wu F."/>
            <person name="Chen Y."/>
            <person name="Wang J."/>
            <person name="Peng C."/>
            <person name="Meng J."/>
            <person name="Yang L."/>
            <person name="Liu J."/>
            <person name="Wen B."/>
            <person name="Zhang N."/>
            <person name="Huang Z."/>
            <person name="Zhu Q."/>
            <person name="Feng Y."/>
            <person name="Mount A."/>
            <person name="Hedgecock D."/>
            <person name="Xu Z."/>
            <person name="Liu Y."/>
            <person name="Domazet-Loso T."/>
            <person name="Du Y."/>
            <person name="Sun X."/>
            <person name="Zhang S."/>
            <person name="Liu B."/>
            <person name="Cheng P."/>
            <person name="Jiang X."/>
            <person name="Li J."/>
            <person name="Fan D."/>
            <person name="Wang W."/>
            <person name="Fu W."/>
            <person name="Wang T."/>
            <person name="Wang B."/>
            <person name="Zhang J."/>
            <person name="Peng Z."/>
            <person name="Li Y."/>
            <person name="Li N."/>
            <person name="Wang J."/>
            <person name="Chen M."/>
            <person name="He Y."/>
            <person name="Tan F."/>
            <person name="Song X."/>
            <person name="Zheng Q."/>
            <person name="Huang R."/>
            <person name="Yang H."/>
            <person name="Du X."/>
            <person name="Chen L."/>
            <person name="Yang M."/>
            <person name="Gaffney P.M."/>
            <person name="Wang S."/>
            <person name="Luo L."/>
            <person name="She Z."/>
            <person name="Ming Y."/>
            <person name="Huang W."/>
            <person name="Zhang S."/>
            <person name="Huang B."/>
            <person name="Zhang Y."/>
            <person name="Qu T."/>
            <person name="Ni P."/>
            <person name="Miao G."/>
            <person name="Wang J."/>
            <person name="Wang Q."/>
            <person name="Steinberg C.E."/>
            <person name="Wang H."/>
            <person name="Li N."/>
            <person name="Qian L."/>
            <person name="Zhang G."/>
            <person name="Li Y."/>
            <person name="Yang H."/>
            <person name="Liu X."/>
            <person name="Wang J."/>
            <person name="Yin Y."/>
            <person name="Wang J."/>
        </authorList>
    </citation>
    <scope>NUCLEOTIDE SEQUENCE [LARGE SCALE GENOMIC DNA]</scope>
    <source>
        <strain evidence="1">05x7-T-G4-1.051#20</strain>
    </source>
</reference>
<dbReference type="EMBL" id="JH815792">
    <property type="protein sequence ID" value="EKC28530.1"/>
    <property type="molecule type" value="Genomic_DNA"/>
</dbReference>
<dbReference type="HOGENOM" id="CLU_624460_0_0_1"/>
<name>K1QI66_MAGGI</name>
<evidence type="ECO:0000313" key="1">
    <source>
        <dbReference type="EMBL" id="EKC28530.1"/>
    </source>
</evidence>
<dbReference type="InParanoid" id="K1QI66"/>
<dbReference type="AlphaFoldDB" id="K1QI66"/>
<accession>K1QI66</accession>
<proteinExistence type="predicted"/>
<sequence>MSFYCNLEVDGKPCHLHFDSRRKLKEHLVPAPHCGMKVVCPFCITKEATFSRPADLKNHVLRRHKEATASINIPTDDLFSENNCFWISCWPAIYRSLVEPTDRNSRASSKLRTLILDWTKKIMFTPKRSRQEWLEGWEAQAWNFRVDSSTQYNPGSPGLFTIISISLVPNNLKFQTTEPELELFAESDIESMPSPARIATLRTPSPAKSEEPKRKKICLKEDLSMKPRSTIPPATLPMLPVSLRTPAPIIPTECTATPITATLPAESAEQPQETLSDRAKTLLAQGCMPLFPPARRQWEQEGTVEISSGSIHFTWPPKDFTKLSPDQKLLEIEYAAMSLRRSKPGGEGPVDRAMLIDNFNFLVLPGTAVLSPKKSLGPANKSRVYMYQALRNIARGNTCTSEDENLIRFLEASRVHRNRQWDSLISTVDGAGVPLRLTE</sequence>
<organism evidence="1">
    <name type="scientific">Magallana gigas</name>
    <name type="common">Pacific oyster</name>
    <name type="synonym">Crassostrea gigas</name>
    <dbReference type="NCBI Taxonomy" id="29159"/>
    <lineage>
        <taxon>Eukaryota</taxon>
        <taxon>Metazoa</taxon>
        <taxon>Spiralia</taxon>
        <taxon>Lophotrochozoa</taxon>
        <taxon>Mollusca</taxon>
        <taxon>Bivalvia</taxon>
        <taxon>Autobranchia</taxon>
        <taxon>Pteriomorphia</taxon>
        <taxon>Ostreida</taxon>
        <taxon>Ostreoidea</taxon>
        <taxon>Ostreidae</taxon>
        <taxon>Magallana</taxon>
    </lineage>
</organism>
<gene>
    <name evidence="1" type="ORF">CGI_10005119</name>
</gene>